<reference evidence="1 2" key="1">
    <citation type="submission" date="2018-09" db="EMBL/GenBank/DDBJ databases">
        <title>Genome sequencing of Aeromonas veronii MS-17-88.</title>
        <authorList>
            <person name="Tekedar H.C."/>
            <person name="Arick M.A."/>
            <person name="Hsu C.-Y."/>
            <person name="Thrash A."/>
            <person name="Karsi A."/>
            <person name="Lawrence M.L."/>
            <person name="Abdelhamed H."/>
        </authorList>
    </citation>
    <scope>NUCLEOTIDE SEQUENCE [LARGE SCALE GENOMIC DNA]</scope>
    <source>
        <strain evidence="1 2">MS 17-88</strain>
    </source>
</reference>
<accession>A0A3A9IA68</accession>
<comment type="caution">
    <text evidence="1">The sequence shown here is derived from an EMBL/GenBank/DDBJ whole genome shotgun (WGS) entry which is preliminary data.</text>
</comment>
<protein>
    <submittedName>
        <fullName evidence="1">Uncharacterized protein</fullName>
    </submittedName>
</protein>
<evidence type="ECO:0000313" key="2">
    <source>
        <dbReference type="Proteomes" id="UP000281725"/>
    </source>
</evidence>
<evidence type="ECO:0000313" key="1">
    <source>
        <dbReference type="EMBL" id="RKJ83704.1"/>
    </source>
</evidence>
<proteinExistence type="predicted"/>
<organism evidence="1 2">
    <name type="scientific">Aeromonas veronii</name>
    <dbReference type="NCBI Taxonomy" id="654"/>
    <lineage>
        <taxon>Bacteria</taxon>
        <taxon>Pseudomonadati</taxon>
        <taxon>Pseudomonadota</taxon>
        <taxon>Gammaproteobacteria</taxon>
        <taxon>Aeromonadales</taxon>
        <taxon>Aeromonadaceae</taxon>
        <taxon>Aeromonas</taxon>
    </lineage>
</organism>
<dbReference type="EMBL" id="RAWX01000010">
    <property type="protein sequence ID" value="RKJ83704.1"/>
    <property type="molecule type" value="Genomic_DNA"/>
</dbReference>
<gene>
    <name evidence="1" type="ORF">D6R50_24315</name>
</gene>
<sequence length="482" mass="52462">MVVKHAEPVKDQVTGIVVDQLNQMNQQAMNIQLRAQHIAFEVATEQMQKVRVFIANPSGILGSMSTKHGEIAEQVEVGVRNARQAIEERLQDESLLKATFEGVGRTAPVDYMIDNIAVQSKFINGAKDNLDHVLRHLDKYREFGRTDEIYHIPKDHWQTIRDVLDGKPVDDLNEKSIRAIQEKVVAMEQATGRSFDDLVRPGISDYRDVQLGRIEDTLDKYDQELADQNQQKKAEIVDDHRPSLQGAANAAMIGVAVAGVVTLGTGIYKKYCEGRNIFKGELTKSDWQELGIDTANGALIGGVSAGAIYTLTNFAGMGAPFASALVTAAKGVGSLTLSLQRGEIDIEQFTDLGMIVCAEAAVVGAMTVAGQAVIPIPVLGALIGSISGKMLVTVAKGMSDKMIAEINHKKEAFIRRLSEIEQQALARIMAEFDALGDLTKAAFNIQTNQQLLLASVELARAYGVNEALIIATEDELDSFMNA</sequence>
<name>A0A3A9IA68_AERVE</name>
<dbReference type="AlphaFoldDB" id="A0A3A9IA68"/>
<dbReference type="RefSeq" id="WP_120416420.1">
    <property type="nucleotide sequence ID" value="NZ_RAWX01000010.1"/>
</dbReference>
<dbReference type="Proteomes" id="UP000281725">
    <property type="component" value="Unassembled WGS sequence"/>
</dbReference>